<keyword evidence="10" id="KW-1185">Reference proteome</keyword>
<comment type="similarity">
    <text evidence="2">Belongs to the major facilitator superfamily. TCR/Tet family.</text>
</comment>
<dbReference type="Pfam" id="PF07690">
    <property type="entry name" value="MFS_1"/>
    <property type="match status" value="1"/>
</dbReference>
<feature type="transmembrane region" description="Helical" evidence="7">
    <location>
        <begin position="210"/>
        <end position="234"/>
    </location>
</feature>
<feature type="transmembrane region" description="Helical" evidence="7">
    <location>
        <begin position="246"/>
        <end position="268"/>
    </location>
</feature>
<feature type="transmembrane region" description="Helical" evidence="7">
    <location>
        <begin position="52"/>
        <end position="72"/>
    </location>
</feature>
<evidence type="ECO:0000259" key="8">
    <source>
        <dbReference type="PROSITE" id="PS50850"/>
    </source>
</evidence>
<evidence type="ECO:0000256" key="6">
    <source>
        <dbReference type="ARBA" id="ARBA00023136"/>
    </source>
</evidence>
<dbReference type="Proteomes" id="UP001596096">
    <property type="component" value="Unassembled WGS sequence"/>
</dbReference>
<dbReference type="RefSeq" id="WP_372452395.1">
    <property type="nucleotide sequence ID" value="NZ_JAHKRN010000001.1"/>
</dbReference>
<comment type="caution">
    <text evidence="9">The sequence shown here is derived from an EMBL/GenBank/DDBJ whole genome shotgun (WGS) entry which is preliminary data.</text>
</comment>
<name>A0ABW1BMX3_9ACTN</name>
<evidence type="ECO:0000256" key="1">
    <source>
        <dbReference type="ARBA" id="ARBA00004651"/>
    </source>
</evidence>
<dbReference type="SUPFAM" id="SSF103473">
    <property type="entry name" value="MFS general substrate transporter"/>
    <property type="match status" value="1"/>
</dbReference>
<organism evidence="9 10">
    <name type="scientific">Nonomuraea harbinensis</name>
    <dbReference type="NCBI Taxonomy" id="1286938"/>
    <lineage>
        <taxon>Bacteria</taxon>
        <taxon>Bacillati</taxon>
        <taxon>Actinomycetota</taxon>
        <taxon>Actinomycetes</taxon>
        <taxon>Streptosporangiales</taxon>
        <taxon>Streptosporangiaceae</taxon>
        <taxon>Nonomuraea</taxon>
    </lineage>
</organism>
<dbReference type="Gene3D" id="1.20.1250.20">
    <property type="entry name" value="MFS general substrate transporter like domains"/>
    <property type="match status" value="1"/>
</dbReference>
<protein>
    <submittedName>
        <fullName evidence="9">MFS transporter</fullName>
    </submittedName>
</protein>
<comment type="subcellular location">
    <subcellularLocation>
        <location evidence="1">Cell membrane</location>
        <topology evidence="1">Multi-pass membrane protein</topology>
    </subcellularLocation>
</comment>
<evidence type="ECO:0000256" key="4">
    <source>
        <dbReference type="ARBA" id="ARBA00022692"/>
    </source>
</evidence>
<feature type="transmembrane region" description="Helical" evidence="7">
    <location>
        <begin position="275"/>
        <end position="295"/>
    </location>
</feature>
<dbReference type="InterPro" id="IPR011701">
    <property type="entry name" value="MFS"/>
</dbReference>
<evidence type="ECO:0000256" key="3">
    <source>
        <dbReference type="ARBA" id="ARBA00022448"/>
    </source>
</evidence>
<dbReference type="InterPro" id="IPR036259">
    <property type="entry name" value="MFS_trans_sf"/>
</dbReference>
<keyword evidence="3" id="KW-0813">Transport</keyword>
<reference evidence="10" key="1">
    <citation type="journal article" date="2019" name="Int. J. Syst. Evol. Microbiol.">
        <title>The Global Catalogue of Microorganisms (GCM) 10K type strain sequencing project: providing services to taxonomists for standard genome sequencing and annotation.</title>
        <authorList>
            <consortium name="The Broad Institute Genomics Platform"/>
            <consortium name="The Broad Institute Genome Sequencing Center for Infectious Disease"/>
            <person name="Wu L."/>
            <person name="Ma J."/>
        </authorList>
    </citation>
    <scope>NUCLEOTIDE SEQUENCE [LARGE SCALE GENOMIC DNA]</scope>
    <source>
        <strain evidence="10">CGMCC 4.7106</strain>
    </source>
</reference>
<dbReference type="PANTHER" id="PTHR23504">
    <property type="entry name" value="MAJOR FACILITATOR SUPERFAMILY DOMAIN-CONTAINING PROTEIN 10"/>
    <property type="match status" value="1"/>
</dbReference>
<evidence type="ECO:0000256" key="7">
    <source>
        <dbReference type="SAM" id="Phobius"/>
    </source>
</evidence>
<gene>
    <name evidence="9" type="ORF">ACFPUY_01550</name>
</gene>
<dbReference type="InterPro" id="IPR001958">
    <property type="entry name" value="Tet-R_TetA/multi-R_MdtG-like"/>
</dbReference>
<dbReference type="EMBL" id="JBHSNW010000001">
    <property type="protein sequence ID" value="MFC5813745.1"/>
    <property type="molecule type" value="Genomic_DNA"/>
</dbReference>
<feature type="transmembrane region" description="Helical" evidence="7">
    <location>
        <begin position="84"/>
        <end position="103"/>
    </location>
</feature>
<feature type="transmembrane region" description="Helical" evidence="7">
    <location>
        <begin position="141"/>
        <end position="164"/>
    </location>
</feature>
<dbReference type="PRINTS" id="PR01035">
    <property type="entry name" value="TCRTETA"/>
</dbReference>
<accession>A0ABW1BMX3</accession>
<dbReference type="PROSITE" id="PS00216">
    <property type="entry name" value="SUGAR_TRANSPORT_1"/>
    <property type="match status" value="1"/>
</dbReference>
<proteinExistence type="inferred from homology"/>
<evidence type="ECO:0000313" key="10">
    <source>
        <dbReference type="Proteomes" id="UP001596096"/>
    </source>
</evidence>
<keyword evidence="5 7" id="KW-1133">Transmembrane helix</keyword>
<dbReference type="CDD" id="cd17330">
    <property type="entry name" value="MFS_SLC46_TetA_like"/>
    <property type="match status" value="1"/>
</dbReference>
<feature type="domain" description="Major facilitator superfamily (MFS) profile" evidence="8">
    <location>
        <begin position="18"/>
        <end position="385"/>
    </location>
</feature>
<feature type="transmembrane region" description="Helical" evidence="7">
    <location>
        <begin position="109"/>
        <end position="129"/>
    </location>
</feature>
<evidence type="ECO:0000256" key="2">
    <source>
        <dbReference type="ARBA" id="ARBA00007520"/>
    </source>
</evidence>
<dbReference type="InterPro" id="IPR005829">
    <property type="entry name" value="Sugar_transporter_CS"/>
</dbReference>
<keyword evidence="4 7" id="KW-0812">Transmembrane</keyword>
<dbReference type="InterPro" id="IPR020846">
    <property type="entry name" value="MFS_dom"/>
</dbReference>
<sequence>MTRRTETHLLGVPMRRPVQLVIVLTVFIDLLGFTVILPSLPFFAADLGATGILYGFTVTAYSVAQFLAAPLLGRLSDLYGRRPVLLLALAGSALSLALSGAATSLGWLIAARALAGAFGGSISVAQAYLADAVPEERRTAAMARLGMAIGTAFVAGPALGAVLAPWGFQASAYAAAALAAANLVAAWFLLPEPPGRLAAPGRTGPPGTGVLLLSGTGFLTMAAFVGMETTLAFLGRDRYGWGPEAIGLAMAAAGLSMAAVQAGPVTLLARRWGDARVAAAGAVVMAACLPVVPAGPAWLCVLAVCVLSAGNGLVTPTVASLLAAAGPPDRRGARLGAGQSASAFARIVGPAGAGVLFDAGVALPYVAGAGLAGLAAVTVLAARNTDALSVGQQDS</sequence>
<feature type="transmembrane region" description="Helical" evidence="7">
    <location>
        <begin position="20"/>
        <end position="40"/>
    </location>
</feature>
<feature type="transmembrane region" description="Helical" evidence="7">
    <location>
        <begin position="170"/>
        <end position="190"/>
    </location>
</feature>
<dbReference type="PANTHER" id="PTHR23504:SF15">
    <property type="entry name" value="MAJOR FACILITATOR SUPERFAMILY (MFS) PROFILE DOMAIN-CONTAINING PROTEIN"/>
    <property type="match status" value="1"/>
</dbReference>
<dbReference type="PROSITE" id="PS50850">
    <property type="entry name" value="MFS"/>
    <property type="match status" value="1"/>
</dbReference>
<evidence type="ECO:0000256" key="5">
    <source>
        <dbReference type="ARBA" id="ARBA00022989"/>
    </source>
</evidence>
<evidence type="ECO:0000313" key="9">
    <source>
        <dbReference type="EMBL" id="MFC5813745.1"/>
    </source>
</evidence>
<keyword evidence="6 7" id="KW-0472">Membrane</keyword>